<protein>
    <recommendedName>
        <fullName evidence="13">Cytochrome c peroxidase, mitochondrial</fullName>
        <ecNumber evidence="12">1.11.1.5</ecNumber>
    </recommendedName>
</protein>
<comment type="catalytic activity">
    <reaction evidence="14">
        <text>2 Fe(II)-[cytochrome c] + H2O2 + 2 H(+) = 2 Fe(III)-[cytochrome c] + 2 H2O</text>
        <dbReference type="Rhea" id="RHEA:16581"/>
        <dbReference type="Rhea" id="RHEA-COMP:10350"/>
        <dbReference type="Rhea" id="RHEA-COMP:14399"/>
        <dbReference type="ChEBI" id="CHEBI:15377"/>
        <dbReference type="ChEBI" id="CHEBI:15378"/>
        <dbReference type="ChEBI" id="CHEBI:16240"/>
        <dbReference type="ChEBI" id="CHEBI:29033"/>
        <dbReference type="ChEBI" id="CHEBI:29034"/>
        <dbReference type="EC" id="1.11.1.5"/>
    </reaction>
</comment>
<comment type="similarity">
    <text evidence="4">Belongs to the peroxidase family. Cytochrome c peroxidase subfamily.</text>
</comment>
<keyword evidence="11" id="KW-0496">Mitochondrion</keyword>
<evidence type="ECO:0000256" key="11">
    <source>
        <dbReference type="ARBA" id="ARBA00023128"/>
    </source>
</evidence>
<evidence type="ECO:0000256" key="1">
    <source>
        <dbReference type="ARBA" id="ARBA00003917"/>
    </source>
</evidence>
<dbReference type="Proteomes" id="UP000198287">
    <property type="component" value="Unassembled WGS sequence"/>
</dbReference>
<evidence type="ECO:0000256" key="2">
    <source>
        <dbReference type="ARBA" id="ARBA00004305"/>
    </source>
</evidence>
<comment type="subcellular location">
    <subcellularLocation>
        <location evidence="3">Mitochondrion intermembrane space</location>
    </subcellularLocation>
    <subcellularLocation>
        <location evidence="2">Mitochondrion matrix</location>
    </subcellularLocation>
</comment>
<dbReference type="PRINTS" id="PR00459">
    <property type="entry name" value="ASPEROXIDASE"/>
</dbReference>
<dbReference type="PROSITE" id="PS00436">
    <property type="entry name" value="PEROXIDASE_2"/>
    <property type="match status" value="1"/>
</dbReference>
<dbReference type="EC" id="1.11.1.5" evidence="12"/>
<dbReference type="GO" id="GO:0020037">
    <property type="term" value="F:heme binding"/>
    <property type="evidence" value="ECO:0007669"/>
    <property type="project" value="InterPro"/>
</dbReference>
<dbReference type="InterPro" id="IPR002016">
    <property type="entry name" value="Haem_peroxidase"/>
</dbReference>
<dbReference type="InterPro" id="IPR010255">
    <property type="entry name" value="Haem_peroxidase_sf"/>
</dbReference>
<accession>A0A226EK07</accession>
<dbReference type="InterPro" id="IPR002207">
    <property type="entry name" value="Peroxidase_I"/>
</dbReference>
<keyword evidence="9" id="KW-0560">Oxidoreductase</keyword>
<evidence type="ECO:0000256" key="15">
    <source>
        <dbReference type="SAM" id="MobiDB-lite"/>
    </source>
</evidence>
<comment type="caution">
    <text evidence="18">The sequence shown here is derived from an EMBL/GenBank/DDBJ whole genome shotgun (WGS) entry which is preliminary data.</text>
</comment>
<dbReference type="InterPro" id="IPR044831">
    <property type="entry name" value="Ccp1-like"/>
</dbReference>
<evidence type="ECO:0000256" key="3">
    <source>
        <dbReference type="ARBA" id="ARBA00004569"/>
    </source>
</evidence>
<keyword evidence="8" id="KW-0809">Transit peptide</keyword>
<evidence type="ECO:0000256" key="13">
    <source>
        <dbReference type="ARBA" id="ARBA00040313"/>
    </source>
</evidence>
<organism evidence="18 19">
    <name type="scientific">Folsomia candida</name>
    <name type="common">Springtail</name>
    <dbReference type="NCBI Taxonomy" id="158441"/>
    <lineage>
        <taxon>Eukaryota</taxon>
        <taxon>Metazoa</taxon>
        <taxon>Ecdysozoa</taxon>
        <taxon>Arthropoda</taxon>
        <taxon>Hexapoda</taxon>
        <taxon>Collembola</taxon>
        <taxon>Entomobryomorpha</taxon>
        <taxon>Isotomoidea</taxon>
        <taxon>Isotomidae</taxon>
        <taxon>Proisotominae</taxon>
        <taxon>Folsomia</taxon>
    </lineage>
</organism>
<dbReference type="FunFam" id="1.10.420.10:FF:000009">
    <property type="entry name" value="Ascorbate peroxidase"/>
    <property type="match status" value="1"/>
</dbReference>
<gene>
    <name evidence="18" type="ORF">Fcan01_07010</name>
</gene>
<dbReference type="STRING" id="158441.A0A226EK07"/>
<dbReference type="OMA" id="QRKWNGP"/>
<dbReference type="PANTHER" id="PTHR31356">
    <property type="entry name" value="THYLAKOID LUMENAL 29 KDA PROTEIN, CHLOROPLASTIC-RELATED"/>
    <property type="match status" value="1"/>
</dbReference>
<evidence type="ECO:0000259" key="17">
    <source>
        <dbReference type="PROSITE" id="PS50873"/>
    </source>
</evidence>
<dbReference type="Pfam" id="PF00141">
    <property type="entry name" value="peroxidase"/>
    <property type="match status" value="1"/>
</dbReference>
<keyword evidence="19" id="KW-1185">Reference proteome</keyword>
<dbReference type="InterPro" id="IPR019794">
    <property type="entry name" value="Peroxidases_AS"/>
</dbReference>
<feature type="compositionally biased region" description="Basic and acidic residues" evidence="15">
    <location>
        <begin position="189"/>
        <end position="204"/>
    </location>
</feature>
<evidence type="ECO:0000256" key="10">
    <source>
        <dbReference type="ARBA" id="ARBA00023004"/>
    </source>
</evidence>
<feature type="region of interest" description="Disordered" evidence="15">
    <location>
        <begin position="189"/>
        <end position="214"/>
    </location>
</feature>
<dbReference type="OrthoDB" id="8248695at2759"/>
<dbReference type="GO" id="GO:0005758">
    <property type="term" value="C:mitochondrial intermembrane space"/>
    <property type="evidence" value="ECO:0007669"/>
    <property type="project" value="UniProtKB-SubCell"/>
</dbReference>
<evidence type="ECO:0000256" key="12">
    <source>
        <dbReference type="ARBA" id="ARBA00039063"/>
    </source>
</evidence>
<dbReference type="EMBL" id="LNIX01000003">
    <property type="protein sequence ID" value="OXA57334.1"/>
    <property type="molecule type" value="Genomic_DNA"/>
</dbReference>
<dbReference type="SUPFAM" id="SSF48113">
    <property type="entry name" value="Heme-dependent peroxidases"/>
    <property type="match status" value="1"/>
</dbReference>
<sequence>MASALKNLRAPLTRGAFMVMGSQGTNSFRTGGAPRLIRQFGGKGVAMQQSNTALYVGIAAVGAGGAYLLWSQGGGGKVDYQKVYDAIAKILEEDPNYDDGSYGPVFVRLAWHASGTYDKASGTGGSSKGTMRFEPEAKHGANAGLHIAREKLEKVKNQFPGISYGDLWTLAGVVAVQEMGGPIVPWKPGRVDGTHSECPPDGRLPDGANPSPQHPRDVFYRMGFNDQEITALIGAHTLGRCHTDRSGFDGPWTFSPTAFSNSFYVELLTKKWVDRSWSGPKQFADKETGQLMMLPADMVFAKDSEFRQWSELYAKDEKKYFEDFAKAYQKLLELGVAFKEGTTEYRFKPTSA</sequence>
<dbReference type="GO" id="GO:0046872">
    <property type="term" value="F:metal ion binding"/>
    <property type="evidence" value="ECO:0007669"/>
    <property type="project" value="UniProtKB-KW"/>
</dbReference>
<dbReference type="AlphaFoldDB" id="A0A226EK07"/>
<keyword evidence="7" id="KW-0479">Metal-binding</keyword>
<name>A0A226EK07_FOLCA</name>
<dbReference type="GO" id="GO:0034599">
    <property type="term" value="P:cellular response to oxidative stress"/>
    <property type="evidence" value="ECO:0007669"/>
    <property type="project" value="InterPro"/>
</dbReference>
<evidence type="ECO:0000256" key="4">
    <source>
        <dbReference type="ARBA" id="ARBA00005997"/>
    </source>
</evidence>
<keyword evidence="5 18" id="KW-0575">Peroxidase</keyword>
<keyword evidence="10" id="KW-0408">Iron</keyword>
<dbReference type="GO" id="GO:0042744">
    <property type="term" value="P:hydrogen peroxide catabolic process"/>
    <property type="evidence" value="ECO:0007669"/>
    <property type="project" value="TreeGrafter"/>
</dbReference>
<dbReference type="Gene3D" id="1.10.520.10">
    <property type="match status" value="1"/>
</dbReference>
<dbReference type="PROSITE" id="PS50873">
    <property type="entry name" value="PEROXIDASE_4"/>
    <property type="match status" value="1"/>
</dbReference>
<evidence type="ECO:0000313" key="18">
    <source>
        <dbReference type="EMBL" id="OXA57334.1"/>
    </source>
</evidence>
<dbReference type="InterPro" id="IPR019793">
    <property type="entry name" value="Peroxidases_heam-ligand_BS"/>
</dbReference>
<evidence type="ECO:0000313" key="19">
    <source>
        <dbReference type="Proteomes" id="UP000198287"/>
    </source>
</evidence>
<dbReference type="PANTHER" id="PTHR31356:SF58">
    <property type="entry name" value="CYTOCHROME C PEROXIDASE, MITOCHONDRIAL"/>
    <property type="match status" value="1"/>
</dbReference>
<dbReference type="Gene3D" id="1.10.420.10">
    <property type="entry name" value="Peroxidase, domain 2"/>
    <property type="match status" value="1"/>
</dbReference>
<keyword evidence="16" id="KW-1133">Transmembrane helix</keyword>
<evidence type="ECO:0000256" key="5">
    <source>
        <dbReference type="ARBA" id="ARBA00022559"/>
    </source>
</evidence>
<keyword evidence="16" id="KW-0812">Transmembrane</keyword>
<keyword evidence="16" id="KW-0472">Membrane</keyword>
<keyword evidence="6" id="KW-0349">Heme</keyword>
<evidence type="ECO:0000256" key="8">
    <source>
        <dbReference type="ARBA" id="ARBA00022946"/>
    </source>
</evidence>
<dbReference type="CDD" id="cd00691">
    <property type="entry name" value="ascorbate_peroxidase"/>
    <property type="match status" value="1"/>
</dbReference>
<dbReference type="FunFam" id="1.10.520.10:FF:000005">
    <property type="entry name" value="Cytochrome c peroxidase"/>
    <property type="match status" value="1"/>
</dbReference>
<proteinExistence type="inferred from homology"/>
<evidence type="ECO:0000256" key="6">
    <source>
        <dbReference type="ARBA" id="ARBA00022617"/>
    </source>
</evidence>
<reference evidence="18 19" key="1">
    <citation type="submission" date="2015-12" db="EMBL/GenBank/DDBJ databases">
        <title>The genome of Folsomia candida.</title>
        <authorList>
            <person name="Faddeeva A."/>
            <person name="Derks M.F."/>
            <person name="Anvar Y."/>
            <person name="Smit S."/>
            <person name="Van Straalen N."/>
            <person name="Roelofs D."/>
        </authorList>
    </citation>
    <scope>NUCLEOTIDE SEQUENCE [LARGE SCALE GENOMIC DNA]</scope>
    <source>
        <strain evidence="18 19">VU population</strain>
        <tissue evidence="18">Whole body</tissue>
    </source>
</reference>
<evidence type="ECO:0000256" key="9">
    <source>
        <dbReference type="ARBA" id="ARBA00023002"/>
    </source>
</evidence>
<evidence type="ECO:0000256" key="16">
    <source>
        <dbReference type="SAM" id="Phobius"/>
    </source>
</evidence>
<feature type="transmembrane region" description="Helical" evidence="16">
    <location>
        <begin position="52"/>
        <end position="70"/>
    </location>
</feature>
<dbReference type="SMR" id="A0A226EK07"/>
<evidence type="ECO:0000256" key="14">
    <source>
        <dbReference type="ARBA" id="ARBA00049265"/>
    </source>
</evidence>
<feature type="domain" description="Plant heme peroxidase family profile" evidence="17">
    <location>
        <begin position="148"/>
        <end position="346"/>
    </location>
</feature>
<comment type="function">
    <text evidence="1">Destroys radicals which are normally produced within the cells and which are toxic to biological systems.</text>
</comment>
<evidence type="ECO:0000256" key="7">
    <source>
        <dbReference type="ARBA" id="ARBA00022723"/>
    </source>
</evidence>
<dbReference type="PROSITE" id="PS00435">
    <property type="entry name" value="PEROXIDASE_1"/>
    <property type="match status" value="1"/>
</dbReference>
<dbReference type="GO" id="GO:0000302">
    <property type="term" value="P:response to reactive oxygen species"/>
    <property type="evidence" value="ECO:0007669"/>
    <property type="project" value="TreeGrafter"/>
</dbReference>
<dbReference type="PRINTS" id="PR00458">
    <property type="entry name" value="PEROXIDASE"/>
</dbReference>
<dbReference type="GO" id="GO:0004130">
    <property type="term" value="F:cytochrome-c peroxidase activity"/>
    <property type="evidence" value="ECO:0007669"/>
    <property type="project" value="UniProtKB-EC"/>
</dbReference>
<dbReference type="GO" id="GO:0005759">
    <property type="term" value="C:mitochondrial matrix"/>
    <property type="evidence" value="ECO:0007669"/>
    <property type="project" value="UniProtKB-SubCell"/>
</dbReference>